<dbReference type="KEGG" id="xoo:XOO0251"/>
<dbReference type="Proteomes" id="UP000006735">
    <property type="component" value="Chromosome"/>
</dbReference>
<dbReference type="EMBL" id="AE013598">
    <property type="protein sequence ID" value="AAW73505.1"/>
    <property type="molecule type" value="Genomic_DNA"/>
</dbReference>
<gene>
    <name evidence="1" type="ordered locus">XOO0251</name>
</gene>
<dbReference type="HOGENOM" id="CLU_707776_0_0_6"/>
<name>Q5H6B5_XANOR</name>
<organism evidence="1 2">
    <name type="scientific">Xanthomonas oryzae pv. oryzae (strain KACC10331 / KXO85)</name>
    <dbReference type="NCBI Taxonomy" id="291331"/>
    <lineage>
        <taxon>Bacteria</taxon>
        <taxon>Pseudomonadati</taxon>
        <taxon>Pseudomonadota</taxon>
        <taxon>Gammaproteobacteria</taxon>
        <taxon>Lysobacterales</taxon>
        <taxon>Lysobacteraceae</taxon>
        <taxon>Xanthomonas</taxon>
    </lineage>
</organism>
<evidence type="ECO:0000313" key="1">
    <source>
        <dbReference type="EMBL" id="AAW73505.1"/>
    </source>
</evidence>
<sequence>MSLPWRAARGARRTHDQLRNHLRQRWRCGVCRQCRRIDQLLAQQQLQRARAQAGDIHPHRGQRRQHIARHRHIVEPGQRDVLRHLEPGMAQREQAAQRHHVVGGEDRIRTRVLGQRLAGAVAGFFVEVAWQHPRLRVCIHRHFIVIPAQALMRIEVVVRPGDEGDAAVPTVAQVAGHDPRAAVVVDIEYRALAGAAGAVEQHRRQAAGQRIFMHARIAQRWRHHHHPVHAPGQALQRPALRLRVAVRAGHQQVISLVVCHLVDAADQLGKEFAMQVRQHDSNGVGAPAAEAARGVVRDVVERTRHLQYAFAHRLGHMLMPVHGARDRGHRYLRFARNVLDGDATAFGPWPAHAVAFSKSTRVAAHAGVGRPIRWRRAGVSHMHMNDISPI</sequence>
<proteinExistence type="predicted"/>
<reference evidence="1 2" key="1">
    <citation type="journal article" date="2005" name="Nucleic Acids Res.">
        <title>The genome sequence of Xanthomonas oryzae pathovar oryzae KACC10331, the bacterial blight pathogen of rice.</title>
        <authorList>
            <person name="Lee B.M."/>
            <person name="Park Y.J."/>
            <person name="Park D.S."/>
            <person name="Kang H.W."/>
            <person name="Kim J.G."/>
            <person name="Song E.S."/>
            <person name="Park I.C."/>
            <person name="Yoon U.H."/>
            <person name="Hahn J.H."/>
            <person name="Koo B.S."/>
            <person name="Lee G.B."/>
            <person name="Kim H."/>
            <person name="Park H.S."/>
            <person name="Yoon K.O."/>
            <person name="Kim J.H."/>
            <person name="Jung C.H."/>
            <person name="Koh N.H."/>
            <person name="Seo J.S."/>
            <person name="Go S.J."/>
        </authorList>
    </citation>
    <scope>NUCLEOTIDE SEQUENCE [LARGE SCALE GENOMIC DNA]</scope>
    <source>
        <strain evidence="2">KACC10331 / KXO85</strain>
    </source>
</reference>
<evidence type="ECO:0000313" key="2">
    <source>
        <dbReference type="Proteomes" id="UP000006735"/>
    </source>
</evidence>
<protein>
    <submittedName>
        <fullName evidence="1">Uncharacterized protein</fullName>
    </submittedName>
</protein>
<keyword evidence="2" id="KW-1185">Reference proteome</keyword>
<accession>Q5H6B5</accession>
<dbReference type="AlphaFoldDB" id="Q5H6B5"/>